<dbReference type="SMART" id="SM00028">
    <property type="entry name" value="TPR"/>
    <property type="match status" value="10"/>
</dbReference>
<dbReference type="Pfam" id="PF17128">
    <property type="entry name" value="DUF5107"/>
    <property type="match status" value="1"/>
</dbReference>
<reference evidence="5 6" key="1">
    <citation type="submission" date="2015-09" db="EMBL/GenBank/DDBJ databases">
        <authorList>
            <consortium name="Pathogen Informatics"/>
        </authorList>
    </citation>
    <scope>NUCLEOTIDE SEQUENCE [LARGE SCALE GENOMIC DNA]</scope>
    <source>
        <strain evidence="5 6">2789STDY5834939</strain>
    </source>
</reference>
<name>A0A174TLW3_9FIRM</name>
<proteinExistence type="predicted"/>
<dbReference type="RefSeq" id="WP_082425499.1">
    <property type="nucleotide sequence ID" value="NZ_CABIWA010000010.1"/>
</dbReference>
<dbReference type="SUPFAM" id="SSF48452">
    <property type="entry name" value="TPR-like"/>
    <property type="match status" value="3"/>
</dbReference>
<sequence length="1126" mass="127107">MGKYPRETEGEVPDAARPRKIFQEDMDAMMRQITEGVAVWRENVVIPTYPVGKPDKNPMFLEKRVYQGSSGRVYPHSVIDKIYDEKVDRTYQALCLENKYLFVMVLPELGGRIQRAYDKTNGYDFVYYNHVIKPALVGLTGPWISGGIEFNWPQHHRPSTFDPVDCTIRENPDGSCTVVVGETENMIRTRGTASFTIFPDKAYIKIDAQIYNSTSLPQTFLWWANPAVPVNDDTQSVFPPDVHAVMDHGKRDVSRFPIATGVYYKQDYSAGVDISRYKNIPVPTSYMAYHSDYDFVGGYDHGRRAGILHVADHHVAPGKKQWTWGCGDFGQAWDRNLTDEDGPYVELMTGCFTDNQPDFTWLAPYEEKTFTQYFMPYKEVGMIKCASVDVAVRLELDGQTADLAVYASGEFAGARVALEKDGQTLWERTLDLSPVSMLTELVPDAGGDPTALTLRVSDAQGRLLVSYTPEPERIEKTPEPAKAAPDPADARTNEDLFLYGQHIEQYRHATYLPEDYYLEGLRRDPTDARINNAYGLLMMRRGRFEQAQRHFRAAIAKYTRSNPNPYDSEPYYNLGVCLKLTGRLDEAYDAFYKATWSGAWQAPAFYAMACVKAAQGDFDLALSHVERSLVQGAHNLKARALKAALLRRLGQEQAALALARESLAIDPIDCAARYELGGETRELLFASICENPNWCIELALTYADAGLYAEAEEVLTAASDAGQHYPLVHYYLADFCERQGKQDAAARQRTAAASAPSDYCFPHRLEDLLVLNRALEKNPDDAKGWYYLGNLWYDKRQYAQAIDCWERSRALDGRFPTAHRNLALAYFNKCGRPDDALDEMEQAFALDRTDARVLMELDQLRKKRGMSAPERLKALEENRECVLQRDDLYLEYITLHNALGLHEQALEMLLSRQFHPWEGGEGKVPAQYRLALTELAKRALAAGDAQKAAGLLRRATVYPHSLGEGKLAGAQENDIYYYLGLAERRLGNAQESERCLKKACVGLGEPAGMMYYNDQPPEMIFYQGLAHRALGDEHGALGRFNKLVDYAEQHLQDHVKIDYFAVSLPDLQIFEEDLDVRNRVHCLFMRGLGLLGKGDAARADACFAEAERLDANHMGVQIHRGMKPDF</sequence>
<dbReference type="Gene3D" id="1.25.40.10">
    <property type="entry name" value="Tetratricopeptide repeat domain"/>
    <property type="match status" value="3"/>
</dbReference>
<evidence type="ECO:0000259" key="4">
    <source>
        <dbReference type="Pfam" id="PF17128"/>
    </source>
</evidence>
<dbReference type="PANTHER" id="PTHR12558">
    <property type="entry name" value="CELL DIVISION CYCLE 16,23,27"/>
    <property type="match status" value="1"/>
</dbReference>
<dbReference type="EMBL" id="CZBE01000025">
    <property type="protein sequence ID" value="CUQ08848.1"/>
    <property type="molecule type" value="Genomic_DNA"/>
</dbReference>
<evidence type="ECO:0000313" key="5">
    <source>
        <dbReference type="EMBL" id="CUQ08848.1"/>
    </source>
</evidence>
<keyword evidence="1" id="KW-0677">Repeat</keyword>
<evidence type="ECO:0000256" key="3">
    <source>
        <dbReference type="PROSITE-ProRule" id="PRU00339"/>
    </source>
</evidence>
<dbReference type="PROSITE" id="PS50005">
    <property type="entry name" value="TPR"/>
    <property type="match status" value="1"/>
</dbReference>
<dbReference type="Proteomes" id="UP000095765">
    <property type="component" value="Unassembled WGS sequence"/>
</dbReference>
<evidence type="ECO:0000256" key="2">
    <source>
        <dbReference type="ARBA" id="ARBA00022803"/>
    </source>
</evidence>
<accession>A0A174TLW3</accession>
<dbReference type="Pfam" id="PF13432">
    <property type="entry name" value="TPR_16"/>
    <property type="match status" value="2"/>
</dbReference>
<dbReference type="InterPro" id="IPR019734">
    <property type="entry name" value="TPR_rpt"/>
</dbReference>
<dbReference type="PANTHER" id="PTHR12558:SF13">
    <property type="entry name" value="CELL DIVISION CYCLE PROTEIN 27 HOMOLOG"/>
    <property type="match status" value="1"/>
</dbReference>
<dbReference type="Pfam" id="PF07719">
    <property type="entry name" value="TPR_2"/>
    <property type="match status" value="1"/>
</dbReference>
<gene>
    <name evidence="5" type="ORF">ERS852551_03065</name>
</gene>
<feature type="repeat" description="TPR" evidence="3">
    <location>
        <begin position="782"/>
        <end position="815"/>
    </location>
</feature>
<organism evidence="5 6">
    <name type="scientific">Anaerotruncus colihominis</name>
    <dbReference type="NCBI Taxonomy" id="169435"/>
    <lineage>
        <taxon>Bacteria</taxon>
        <taxon>Bacillati</taxon>
        <taxon>Bacillota</taxon>
        <taxon>Clostridia</taxon>
        <taxon>Eubacteriales</taxon>
        <taxon>Oscillospiraceae</taxon>
        <taxon>Anaerotruncus</taxon>
    </lineage>
</organism>
<dbReference type="Pfam" id="PF13424">
    <property type="entry name" value="TPR_12"/>
    <property type="match status" value="1"/>
</dbReference>
<evidence type="ECO:0000313" key="6">
    <source>
        <dbReference type="Proteomes" id="UP000095765"/>
    </source>
</evidence>
<dbReference type="InterPro" id="IPR013105">
    <property type="entry name" value="TPR_2"/>
</dbReference>
<dbReference type="AlphaFoldDB" id="A0A174TLW3"/>
<keyword evidence="5" id="KW-0808">Transferase</keyword>
<keyword evidence="2 3" id="KW-0802">TPR repeat</keyword>
<dbReference type="GO" id="GO:0016740">
    <property type="term" value="F:transferase activity"/>
    <property type="evidence" value="ECO:0007669"/>
    <property type="project" value="UniProtKB-KW"/>
</dbReference>
<feature type="domain" description="DUF5107" evidence="4">
    <location>
        <begin position="72"/>
        <end position="376"/>
    </location>
</feature>
<protein>
    <submittedName>
        <fullName evidence="5">Predicted O-linked N-acetylglucosamine transferase, SPINDLY family</fullName>
    </submittedName>
</protein>
<evidence type="ECO:0000256" key="1">
    <source>
        <dbReference type="ARBA" id="ARBA00022737"/>
    </source>
</evidence>
<dbReference type="OrthoDB" id="174931at2"/>
<dbReference type="InterPro" id="IPR011990">
    <property type="entry name" value="TPR-like_helical_dom_sf"/>
</dbReference>
<dbReference type="InterPro" id="IPR033396">
    <property type="entry name" value="DUF5107"/>
</dbReference>